<organism evidence="2 3">
    <name type="scientific">Lacinutrix gracilariae</name>
    <dbReference type="NCBI Taxonomy" id="1747198"/>
    <lineage>
        <taxon>Bacteria</taxon>
        <taxon>Pseudomonadati</taxon>
        <taxon>Bacteroidota</taxon>
        <taxon>Flavobacteriia</taxon>
        <taxon>Flavobacteriales</taxon>
        <taxon>Flavobacteriaceae</taxon>
        <taxon>Lacinutrix</taxon>
    </lineage>
</organism>
<dbReference type="InterPro" id="IPR005618">
    <property type="entry name" value="OMPW"/>
</dbReference>
<dbReference type="Proteomes" id="UP001597467">
    <property type="component" value="Unassembled WGS sequence"/>
</dbReference>
<sequence>MKKLFILALLATFAFNAANAQESTTVEDASFTKFQLRVRALAVVPNESATIDAIGGNVTIANDYVPELDLTYFFTKNIAAELILATTQHDVKAVATAAGDIPLGDVRLLPPTLTLQYHFNSEMVHPYVGAGVNYTLFYDANSGPVADEVEYDNAFGFAFQLGFDFDITDKWFINIDAKYLLLNTDVTVDATTALGATVGADVDIDPFIAGIGIGYKLF</sequence>
<dbReference type="Gene3D" id="2.40.160.20">
    <property type="match status" value="1"/>
</dbReference>
<keyword evidence="1" id="KW-0732">Signal</keyword>
<dbReference type="SUPFAM" id="SSF56925">
    <property type="entry name" value="OMPA-like"/>
    <property type="match status" value="1"/>
</dbReference>
<dbReference type="InterPro" id="IPR011250">
    <property type="entry name" value="OMP/PagP_B-barrel"/>
</dbReference>
<name>A0ABW5JY49_9FLAO</name>
<evidence type="ECO:0000313" key="2">
    <source>
        <dbReference type="EMBL" id="MFD2540708.1"/>
    </source>
</evidence>
<dbReference type="Pfam" id="PF03922">
    <property type="entry name" value="OmpW"/>
    <property type="match status" value="1"/>
</dbReference>
<gene>
    <name evidence="2" type="ORF">ACFSSB_00130</name>
</gene>
<dbReference type="PANTHER" id="PTHR36920">
    <property type="match status" value="1"/>
</dbReference>
<feature type="chain" id="PRO_5045104600" evidence="1">
    <location>
        <begin position="21"/>
        <end position="218"/>
    </location>
</feature>
<reference evidence="3" key="1">
    <citation type="journal article" date="2019" name="Int. J. Syst. Evol. Microbiol.">
        <title>The Global Catalogue of Microorganisms (GCM) 10K type strain sequencing project: providing services to taxonomists for standard genome sequencing and annotation.</title>
        <authorList>
            <consortium name="The Broad Institute Genomics Platform"/>
            <consortium name="The Broad Institute Genome Sequencing Center for Infectious Disease"/>
            <person name="Wu L."/>
            <person name="Ma J."/>
        </authorList>
    </citation>
    <scope>NUCLEOTIDE SEQUENCE [LARGE SCALE GENOMIC DNA]</scope>
    <source>
        <strain evidence="3">KCTC 42808</strain>
    </source>
</reference>
<dbReference type="EMBL" id="JBHULM010000001">
    <property type="protein sequence ID" value="MFD2540708.1"/>
    <property type="molecule type" value="Genomic_DNA"/>
</dbReference>
<feature type="signal peptide" evidence="1">
    <location>
        <begin position="1"/>
        <end position="20"/>
    </location>
</feature>
<proteinExistence type="predicted"/>
<evidence type="ECO:0000256" key="1">
    <source>
        <dbReference type="SAM" id="SignalP"/>
    </source>
</evidence>
<dbReference type="PANTHER" id="PTHR36920:SF1">
    <property type="entry name" value="OUTER MEMBRANE PROTEIN W"/>
    <property type="match status" value="1"/>
</dbReference>
<comment type="caution">
    <text evidence="2">The sequence shown here is derived from an EMBL/GenBank/DDBJ whole genome shotgun (WGS) entry which is preliminary data.</text>
</comment>
<protein>
    <submittedName>
        <fullName evidence="2">OmpW family protein</fullName>
    </submittedName>
</protein>
<dbReference type="RefSeq" id="WP_379899701.1">
    <property type="nucleotide sequence ID" value="NZ_JBHULM010000001.1"/>
</dbReference>
<keyword evidence="3" id="KW-1185">Reference proteome</keyword>
<evidence type="ECO:0000313" key="3">
    <source>
        <dbReference type="Proteomes" id="UP001597467"/>
    </source>
</evidence>
<accession>A0ABW5JY49</accession>